<accession>A0A834MCE7</accession>
<evidence type="ECO:0000256" key="1">
    <source>
        <dbReference type="SAM" id="MobiDB-lite"/>
    </source>
</evidence>
<name>A0A834MCE7_RHYFE</name>
<sequence length="127" mass="14568">MWVTGGGGRRRVLVNRRQSFRIKYDLSMGRVEKIPQEASDYRREKKRLNFAKPKINRTRRKRIRRKKKDPTQCTRPLPPPALRTPSTGSTFVKVKYKLFSQAGESPLSWSKGGTWGGMFCVGPDAGE</sequence>
<evidence type="ECO:0000313" key="3">
    <source>
        <dbReference type="Proteomes" id="UP000625711"/>
    </source>
</evidence>
<proteinExistence type="predicted"/>
<gene>
    <name evidence="2" type="ORF">GWI33_008143</name>
</gene>
<comment type="caution">
    <text evidence="2">The sequence shown here is derived from an EMBL/GenBank/DDBJ whole genome shotgun (WGS) entry which is preliminary data.</text>
</comment>
<keyword evidence="3" id="KW-1185">Reference proteome</keyword>
<dbReference type="EMBL" id="JAACXV010000394">
    <property type="protein sequence ID" value="KAF7278623.1"/>
    <property type="molecule type" value="Genomic_DNA"/>
</dbReference>
<feature type="compositionally biased region" description="Basic residues" evidence="1">
    <location>
        <begin position="55"/>
        <end position="68"/>
    </location>
</feature>
<protein>
    <submittedName>
        <fullName evidence="2">Uncharacterized protein</fullName>
    </submittedName>
</protein>
<feature type="region of interest" description="Disordered" evidence="1">
    <location>
        <begin position="55"/>
        <end position="87"/>
    </location>
</feature>
<dbReference type="Proteomes" id="UP000625711">
    <property type="component" value="Unassembled WGS sequence"/>
</dbReference>
<reference evidence="2" key="1">
    <citation type="submission" date="2020-08" db="EMBL/GenBank/DDBJ databases">
        <title>Genome sequencing and assembly of the red palm weevil Rhynchophorus ferrugineus.</title>
        <authorList>
            <person name="Dias G.B."/>
            <person name="Bergman C.M."/>
            <person name="Manee M."/>
        </authorList>
    </citation>
    <scope>NUCLEOTIDE SEQUENCE</scope>
    <source>
        <strain evidence="2">AA-2017</strain>
        <tissue evidence="2">Whole larva</tissue>
    </source>
</reference>
<dbReference type="AlphaFoldDB" id="A0A834MCE7"/>
<organism evidence="2 3">
    <name type="scientific">Rhynchophorus ferrugineus</name>
    <name type="common">Red palm weevil</name>
    <name type="synonym">Curculio ferrugineus</name>
    <dbReference type="NCBI Taxonomy" id="354439"/>
    <lineage>
        <taxon>Eukaryota</taxon>
        <taxon>Metazoa</taxon>
        <taxon>Ecdysozoa</taxon>
        <taxon>Arthropoda</taxon>
        <taxon>Hexapoda</taxon>
        <taxon>Insecta</taxon>
        <taxon>Pterygota</taxon>
        <taxon>Neoptera</taxon>
        <taxon>Endopterygota</taxon>
        <taxon>Coleoptera</taxon>
        <taxon>Polyphaga</taxon>
        <taxon>Cucujiformia</taxon>
        <taxon>Curculionidae</taxon>
        <taxon>Dryophthorinae</taxon>
        <taxon>Rhynchophorus</taxon>
    </lineage>
</organism>
<evidence type="ECO:0000313" key="2">
    <source>
        <dbReference type="EMBL" id="KAF7278623.1"/>
    </source>
</evidence>